<comment type="subcellular location">
    <subcellularLocation>
        <location evidence="2 11">Cell membrane</location>
        <topology evidence="2 11">Multi-pass membrane protein</topology>
    </subcellularLocation>
</comment>
<evidence type="ECO:0000256" key="6">
    <source>
        <dbReference type="ARBA" id="ARBA00022597"/>
    </source>
</evidence>
<dbReference type="InterPro" id="IPR000515">
    <property type="entry name" value="MetI-like"/>
</dbReference>
<comment type="function">
    <text evidence="1">Part of the ABC transporter complex MalEFGK involved in maltose/maltodextrin import. Probably responsible for the translocation of the substrate across the membrane.</text>
</comment>
<dbReference type="InterPro" id="IPR050901">
    <property type="entry name" value="BP-dep_ABC_trans_perm"/>
</dbReference>
<accession>A0ABU5VWN6</accession>
<dbReference type="SUPFAM" id="SSF161098">
    <property type="entry name" value="MetI-like"/>
    <property type="match status" value="1"/>
</dbReference>
<evidence type="ECO:0000313" key="13">
    <source>
        <dbReference type="EMBL" id="MEA9357475.1"/>
    </source>
</evidence>
<evidence type="ECO:0000256" key="9">
    <source>
        <dbReference type="ARBA" id="ARBA00023136"/>
    </source>
</evidence>
<evidence type="ECO:0000256" key="3">
    <source>
        <dbReference type="ARBA" id="ARBA00009047"/>
    </source>
</evidence>
<feature type="transmembrane region" description="Helical" evidence="11">
    <location>
        <begin position="81"/>
        <end position="110"/>
    </location>
</feature>
<evidence type="ECO:0000256" key="4">
    <source>
        <dbReference type="ARBA" id="ARBA00022448"/>
    </source>
</evidence>
<evidence type="ECO:0000313" key="14">
    <source>
        <dbReference type="Proteomes" id="UP001302274"/>
    </source>
</evidence>
<keyword evidence="5" id="KW-1003">Cell membrane</keyword>
<feature type="transmembrane region" description="Helical" evidence="11">
    <location>
        <begin position="261"/>
        <end position="282"/>
    </location>
</feature>
<feature type="domain" description="ABC transmembrane type-1" evidence="12">
    <location>
        <begin position="85"/>
        <end position="282"/>
    </location>
</feature>
<evidence type="ECO:0000256" key="11">
    <source>
        <dbReference type="RuleBase" id="RU363032"/>
    </source>
</evidence>
<dbReference type="Pfam" id="PF00528">
    <property type="entry name" value="BPD_transp_1"/>
    <property type="match status" value="1"/>
</dbReference>
<evidence type="ECO:0000256" key="7">
    <source>
        <dbReference type="ARBA" id="ARBA00022692"/>
    </source>
</evidence>
<keyword evidence="8 11" id="KW-1133">Transmembrane helix</keyword>
<keyword evidence="9 11" id="KW-0472">Membrane</keyword>
<gene>
    <name evidence="13" type="primary">malG</name>
    <name evidence="13" type="ORF">SHI21_14705</name>
</gene>
<dbReference type="CDD" id="cd06261">
    <property type="entry name" value="TM_PBP2"/>
    <property type="match status" value="1"/>
</dbReference>
<feature type="transmembrane region" description="Helical" evidence="11">
    <location>
        <begin position="122"/>
        <end position="143"/>
    </location>
</feature>
<keyword evidence="7 11" id="KW-0812">Transmembrane</keyword>
<dbReference type="PANTHER" id="PTHR32243">
    <property type="entry name" value="MALTOSE TRANSPORT SYSTEM PERMEASE-RELATED"/>
    <property type="match status" value="1"/>
</dbReference>
<proteinExistence type="inferred from homology"/>
<feature type="transmembrane region" description="Helical" evidence="11">
    <location>
        <begin position="163"/>
        <end position="181"/>
    </location>
</feature>
<dbReference type="Proteomes" id="UP001302274">
    <property type="component" value="Unassembled WGS sequence"/>
</dbReference>
<dbReference type="NCBIfam" id="NF008231">
    <property type="entry name" value="PRK10998.1"/>
    <property type="match status" value="1"/>
</dbReference>
<evidence type="ECO:0000256" key="8">
    <source>
        <dbReference type="ARBA" id="ARBA00022989"/>
    </source>
</evidence>
<evidence type="ECO:0000256" key="2">
    <source>
        <dbReference type="ARBA" id="ARBA00004651"/>
    </source>
</evidence>
<keyword evidence="6" id="KW-0762">Sugar transport</keyword>
<dbReference type="PANTHER" id="PTHR32243:SF50">
    <property type="entry name" value="MALTOSE_MALTODEXTRIN TRANSPORT SYSTEM PERMEASE PROTEIN MALG"/>
    <property type="match status" value="1"/>
</dbReference>
<evidence type="ECO:0000256" key="1">
    <source>
        <dbReference type="ARBA" id="ARBA00002264"/>
    </source>
</evidence>
<evidence type="ECO:0000256" key="5">
    <source>
        <dbReference type="ARBA" id="ARBA00022475"/>
    </source>
</evidence>
<dbReference type="PROSITE" id="PS50928">
    <property type="entry name" value="ABC_TM1"/>
    <property type="match status" value="1"/>
</dbReference>
<dbReference type="Gene3D" id="1.10.3720.10">
    <property type="entry name" value="MetI-like"/>
    <property type="match status" value="1"/>
</dbReference>
<feature type="transmembrane region" description="Helical" evidence="11">
    <location>
        <begin position="202"/>
        <end position="224"/>
    </location>
</feature>
<sequence>MSGYNRKKQSLDKLLSHLMLIAIAIIVLLPVFVVVSVSLSKGGSLKTGLIPDAISFDNWKYILGIPYVNALGEKVVSPYPIMLWLFNSIKVSVISAFLMLLFSTTAAYSLSRFKFKGKEMSLMFLMVMQMFPNMMAMVAFYFMLDFIGQGVPWLGIDTHWGLILIYLGGTPFNIWLLKGYFDTLPRSIEESARMDGCTHFQAFYKIVLPLCTPILAVIGLLTFISTFSDFILPSILLKSQDQMTFAVGIQIFISESFASRWGQFAAASILGALPVSLLFFSIHRYIVDGLSHGGVKG</sequence>
<feature type="transmembrane region" description="Helical" evidence="11">
    <location>
        <begin position="20"/>
        <end position="39"/>
    </location>
</feature>
<comment type="caution">
    <text evidence="13">The sequence shown here is derived from an EMBL/GenBank/DDBJ whole genome shotgun (WGS) entry which is preliminary data.</text>
</comment>
<dbReference type="RefSeq" id="WP_323577494.1">
    <property type="nucleotide sequence ID" value="NZ_JAYGJQ010000002.1"/>
</dbReference>
<dbReference type="InterPro" id="IPR035906">
    <property type="entry name" value="MetI-like_sf"/>
</dbReference>
<comment type="similarity">
    <text evidence="3">Belongs to the binding-protein-dependent transport system permease family. MalFG subfamily.</text>
</comment>
<organism evidence="13 14">
    <name type="scientific">Bacteriovorax antarcticus</name>
    <dbReference type="NCBI Taxonomy" id="3088717"/>
    <lineage>
        <taxon>Bacteria</taxon>
        <taxon>Pseudomonadati</taxon>
        <taxon>Bdellovibrionota</taxon>
        <taxon>Bacteriovoracia</taxon>
        <taxon>Bacteriovoracales</taxon>
        <taxon>Bacteriovoracaceae</taxon>
        <taxon>Bacteriovorax</taxon>
    </lineage>
</organism>
<name>A0ABU5VWN6_9BACT</name>
<dbReference type="EMBL" id="JAYGJQ010000002">
    <property type="protein sequence ID" value="MEA9357475.1"/>
    <property type="molecule type" value="Genomic_DNA"/>
</dbReference>
<protein>
    <recommendedName>
        <fullName evidence="10">Maltose/maltodextrin transport system permease protein MalG</fullName>
    </recommendedName>
</protein>
<evidence type="ECO:0000259" key="12">
    <source>
        <dbReference type="PROSITE" id="PS50928"/>
    </source>
</evidence>
<evidence type="ECO:0000256" key="10">
    <source>
        <dbReference type="ARBA" id="ARBA00041109"/>
    </source>
</evidence>
<keyword evidence="14" id="KW-1185">Reference proteome</keyword>
<keyword evidence="4 11" id="KW-0813">Transport</keyword>
<reference evidence="13 14" key="1">
    <citation type="submission" date="2023-11" db="EMBL/GenBank/DDBJ databases">
        <title>A Novel Polar Bacteriovorax (B. antarcticus) Isolated from the Biocrust in Antarctica.</title>
        <authorList>
            <person name="Mun W."/>
            <person name="Choi S.Y."/>
            <person name="Mitchell R.J."/>
        </authorList>
    </citation>
    <scope>NUCLEOTIDE SEQUENCE [LARGE SCALE GENOMIC DNA]</scope>
    <source>
        <strain evidence="13 14">PP10</strain>
    </source>
</reference>